<dbReference type="AlphaFoldDB" id="A0A3P6RJ63"/>
<dbReference type="GO" id="GO:0005783">
    <property type="term" value="C:endoplasmic reticulum"/>
    <property type="evidence" value="ECO:0007669"/>
    <property type="project" value="TreeGrafter"/>
</dbReference>
<dbReference type="Pfam" id="PF13202">
    <property type="entry name" value="EF-hand_5"/>
    <property type="match status" value="2"/>
</dbReference>
<keyword evidence="7" id="KW-1185">Reference proteome</keyword>
<dbReference type="Gene3D" id="1.10.238.10">
    <property type="entry name" value="EF-hand"/>
    <property type="match status" value="1"/>
</dbReference>
<feature type="domain" description="EF-hand" evidence="5">
    <location>
        <begin position="82"/>
        <end position="117"/>
    </location>
</feature>
<dbReference type="GO" id="GO:0017156">
    <property type="term" value="P:calcium-ion regulated exocytosis"/>
    <property type="evidence" value="ECO:0007669"/>
    <property type="project" value="TreeGrafter"/>
</dbReference>
<evidence type="ECO:0000256" key="4">
    <source>
        <dbReference type="SAM" id="MobiDB-lite"/>
    </source>
</evidence>
<feature type="compositionally biased region" description="Basic and acidic residues" evidence="4">
    <location>
        <begin position="144"/>
        <end position="158"/>
    </location>
</feature>
<name>A0A3P6RJ63_CYLGO</name>
<evidence type="ECO:0000259" key="5">
    <source>
        <dbReference type="PROSITE" id="PS50222"/>
    </source>
</evidence>
<dbReference type="InterPro" id="IPR018247">
    <property type="entry name" value="EF_Hand_1_Ca_BS"/>
</dbReference>
<dbReference type="SUPFAM" id="SSF47473">
    <property type="entry name" value="EF-hand"/>
    <property type="match status" value="1"/>
</dbReference>
<evidence type="ECO:0000313" key="7">
    <source>
        <dbReference type="Proteomes" id="UP000271889"/>
    </source>
</evidence>
<feature type="region of interest" description="Disordered" evidence="4">
    <location>
        <begin position="144"/>
        <end position="177"/>
    </location>
</feature>
<dbReference type="PROSITE" id="PS00018">
    <property type="entry name" value="EF_HAND_1"/>
    <property type="match status" value="2"/>
</dbReference>
<evidence type="ECO:0000313" key="6">
    <source>
        <dbReference type="EMBL" id="VDK56053.1"/>
    </source>
</evidence>
<organism evidence="6 7">
    <name type="scientific">Cylicostephanus goldi</name>
    <name type="common">Nematode worm</name>
    <dbReference type="NCBI Taxonomy" id="71465"/>
    <lineage>
        <taxon>Eukaryota</taxon>
        <taxon>Metazoa</taxon>
        <taxon>Ecdysozoa</taxon>
        <taxon>Nematoda</taxon>
        <taxon>Chromadorea</taxon>
        <taxon>Rhabditida</taxon>
        <taxon>Rhabditina</taxon>
        <taxon>Rhabditomorpha</taxon>
        <taxon>Strongyloidea</taxon>
        <taxon>Strongylidae</taxon>
        <taxon>Cylicostephanus</taxon>
    </lineage>
</organism>
<dbReference type="EMBL" id="UYRV01008894">
    <property type="protein sequence ID" value="VDK56053.1"/>
    <property type="molecule type" value="Genomic_DNA"/>
</dbReference>
<protein>
    <recommendedName>
        <fullName evidence="5">EF-hand domain-containing protein</fullName>
    </recommendedName>
</protein>
<dbReference type="GO" id="GO:0005509">
    <property type="term" value="F:calcium ion binding"/>
    <property type="evidence" value="ECO:0007669"/>
    <property type="project" value="InterPro"/>
</dbReference>
<dbReference type="InterPro" id="IPR011992">
    <property type="entry name" value="EF-hand-dom_pair"/>
</dbReference>
<evidence type="ECO:0000256" key="3">
    <source>
        <dbReference type="ARBA" id="ARBA00022837"/>
    </source>
</evidence>
<dbReference type="PANTHER" id="PTHR10827:SF98">
    <property type="entry name" value="45 KDA CALCIUM-BINDING PROTEIN"/>
    <property type="match status" value="1"/>
</dbReference>
<keyword evidence="2" id="KW-0677">Repeat</keyword>
<feature type="domain" description="EF-hand" evidence="5">
    <location>
        <begin position="169"/>
        <end position="198"/>
    </location>
</feature>
<sequence length="214" mass="25074">MYKAYRAHGTSQFVCEILEWDDVVLLEHWEFHKHRIHLPPNDSETFKRPIHLDGVQLERDGELNKEFRQEVLLGGDPKDSVELKEMVRQMFEASDVDKDGFLTLEELEGRIVNNTRAHLEEGIEEARTHFDIVSWSEYEPHYLSEDSKNDGHDHRNVADNDLSLPGPERASFDRADKNADGYLDPEEWLRFFHPEHNNDSLMDMARDILKLYGS</sequence>
<keyword evidence="1" id="KW-0479">Metal-binding</keyword>
<proteinExistence type="predicted"/>
<dbReference type="Proteomes" id="UP000271889">
    <property type="component" value="Unassembled WGS sequence"/>
</dbReference>
<dbReference type="PROSITE" id="PS50222">
    <property type="entry name" value="EF_HAND_2"/>
    <property type="match status" value="2"/>
</dbReference>
<evidence type="ECO:0000256" key="2">
    <source>
        <dbReference type="ARBA" id="ARBA00022737"/>
    </source>
</evidence>
<keyword evidence="3" id="KW-0106">Calcium</keyword>
<dbReference type="SMART" id="SM00054">
    <property type="entry name" value="EFh"/>
    <property type="match status" value="2"/>
</dbReference>
<evidence type="ECO:0000256" key="1">
    <source>
        <dbReference type="ARBA" id="ARBA00022723"/>
    </source>
</evidence>
<dbReference type="PANTHER" id="PTHR10827">
    <property type="entry name" value="RETICULOCALBIN"/>
    <property type="match status" value="1"/>
</dbReference>
<dbReference type="OrthoDB" id="9978834at2759"/>
<dbReference type="InterPro" id="IPR002048">
    <property type="entry name" value="EF_hand_dom"/>
</dbReference>
<gene>
    <name evidence="6" type="ORF">CGOC_LOCUS3515</name>
</gene>
<reference evidence="6 7" key="1">
    <citation type="submission" date="2018-11" db="EMBL/GenBank/DDBJ databases">
        <authorList>
            <consortium name="Pathogen Informatics"/>
        </authorList>
    </citation>
    <scope>NUCLEOTIDE SEQUENCE [LARGE SCALE GENOMIC DNA]</scope>
</reference>
<accession>A0A3P6RJ63</accession>